<organism evidence="2">
    <name type="scientific">marine metagenome</name>
    <dbReference type="NCBI Taxonomy" id="408172"/>
    <lineage>
        <taxon>unclassified sequences</taxon>
        <taxon>metagenomes</taxon>
        <taxon>ecological metagenomes</taxon>
    </lineage>
</organism>
<gene>
    <name evidence="2" type="ORF">METZ01_LOCUS321879</name>
</gene>
<reference evidence="2" key="1">
    <citation type="submission" date="2018-05" db="EMBL/GenBank/DDBJ databases">
        <authorList>
            <person name="Lanie J.A."/>
            <person name="Ng W.-L."/>
            <person name="Kazmierczak K.M."/>
            <person name="Andrzejewski T.M."/>
            <person name="Davidsen T.M."/>
            <person name="Wayne K.J."/>
            <person name="Tettelin H."/>
            <person name="Glass J.I."/>
            <person name="Rusch D."/>
            <person name="Podicherti R."/>
            <person name="Tsui H.-C.T."/>
            <person name="Winkler M.E."/>
        </authorList>
    </citation>
    <scope>NUCLEOTIDE SEQUENCE</scope>
</reference>
<dbReference type="AlphaFoldDB" id="A0A382P8T4"/>
<evidence type="ECO:0000313" key="2">
    <source>
        <dbReference type="EMBL" id="SVC69025.1"/>
    </source>
</evidence>
<name>A0A382P8T4_9ZZZZ</name>
<accession>A0A382P8T4</accession>
<feature type="non-terminal residue" evidence="2">
    <location>
        <position position="41"/>
    </location>
</feature>
<sequence length="41" mass="5018">MGFFGSEKWEDDKKTEEEREKWLAMTEEEKSKEIENLDHID</sequence>
<feature type="region of interest" description="Disordered" evidence="1">
    <location>
        <begin position="1"/>
        <end position="41"/>
    </location>
</feature>
<evidence type="ECO:0000256" key="1">
    <source>
        <dbReference type="SAM" id="MobiDB-lite"/>
    </source>
</evidence>
<proteinExistence type="predicted"/>
<feature type="compositionally biased region" description="Basic and acidic residues" evidence="1">
    <location>
        <begin position="7"/>
        <end position="41"/>
    </location>
</feature>
<dbReference type="EMBL" id="UINC01105237">
    <property type="protein sequence ID" value="SVC69025.1"/>
    <property type="molecule type" value="Genomic_DNA"/>
</dbReference>
<protein>
    <submittedName>
        <fullName evidence="2">Uncharacterized protein</fullName>
    </submittedName>
</protein>